<dbReference type="Pfam" id="PF22975">
    <property type="entry name" value="EPS8_2nd"/>
    <property type="match status" value="1"/>
</dbReference>
<dbReference type="InterPro" id="IPR039801">
    <property type="entry name" value="EPS8-like"/>
</dbReference>
<dbReference type="Proteomes" id="UP000324629">
    <property type="component" value="Unassembled WGS sequence"/>
</dbReference>
<evidence type="ECO:0000259" key="1">
    <source>
        <dbReference type="Pfam" id="PF22975"/>
    </source>
</evidence>
<dbReference type="AlphaFoldDB" id="A0A5J4NJ70"/>
<feature type="domain" description="EPS8 spectrin-like" evidence="1">
    <location>
        <begin position="4"/>
        <end position="104"/>
    </location>
</feature>
<dbReference type="PANTHER" id="PTHR12287">
    <property type="entry name" value="EPIDERMAL GROWTH FACTOR RECEPTOR KINASE SUBSTRATE EPS8-RELATED PROTEIN"/>
    <property type="match status" value="1"/>
</dbReference>
<dbReference type="GO" id="GO:0005886">
    <property type="term" value="C:plasma membrane"/>
    <property type="evidence" value="ECO:0007669"/>
    <property type="project" value="TreeGrafter"/>
</dbReference>
<keyword evidence="3" id="KW-1185">Reference proteome</keyword>
<comment type="caution">
    <text evidence="2">The sequence shown here is derived from an EMBL/GenBank/DDBJ whole genome shotgun (WGS) entry which is preliminary data.</text>
</comment>
<protein>
    <recommendedName>
        <fullName evidence="1">EPS8 spectrin-like domain-containing protein</fullName>
    </recommendedName>
</protein>
<dbReference type="InterPro" id="IPR055093">
    <property type="entry name" value="EPS8_2nd"/>
</dbReference>
<sequence length="105" mass="11885">MKADPQFKAKVYDFFQKVKFGCILLSRISEYVKEPKAPVLIRQLVAILKEGVNLCRDPKTDVAEVPCNIVFPRLPSETLAFMQAYLTPDQEALIEELGPAWTSAR</sequence>
<proteinExistence type="predicted"/>
<evidence type="ECO:0000313" key="3">
    <source>
        <dbReference type="Proteomes" id="UP000324629"/>
    </source>
</evidence>
<reference evidence="2 3" key="1">
    <citation type="journal article" date="2019" name="Gigascience">
        <title>Whole-genome sequence of the oriental lung fluke Paragonimus westermani.</title>
        <authorList>
            <person name="Oey H."/>
            <person name="Zakrzewski M."/>
            <person name="Narain K."/>
            <person name="Devi K.R."/>
            <person name="Agatsuma T."/>
            <person name="Nawaratna S."/>
            <person name="Gobert G.N."/>
            <person name="Jones M.K."/>
            <person name="Ragan M.A."/>
            <person name="McManus D.P."/>
            <person name="Krause L."/>
        </authorList>
    </citation>
    <scope>NUCLEOTIDE SEQUENCE [LARGE SCALE GENOMIC DNA]</scope>
    <source>
        <strain evidence="2 3">IND2009</strain>
    </source>
</reference>
<organism evidence="2 3">
    <name type="scientific">Paragonimus westermani</name>
    <dbReference type="NCBI Taxonomy" id="34504"/>
    <lineage>
        <taxon>Eukaryota</taxon>
        <taxon>Metazoa</taxon>
        <taxon>Spiralia</taxon>
        <taxon>Lophotrochozoa</taxon>
        <taxon>Platyhelminthes</taxon>
        <taxon>Trematoda</taxon>
        <taxon>Digenea</taxon>
        <taxon>Plagiorchiida</taxon>
        <taxon>Troglotremata</taxon>
        <taxon>Troglotrematidae</taxon>
        <taxon>Paragonimus</taxon>
    </lineage>
</organism>
<dbReference type="GO" id="GO:0003779">
    <property type="term" value="F:actin binding"/>
    <property type="evidence" value="ECO:0007669"/>
    <property type="project" value="TreeGrafter"/>
</dbReference>
<dbReference type="PANTHER" id="PTHR12287:SF23">
    <property type="entry name" value="AROUSER, ISOFORM A-RELATED"/>
    <property type="match status" value="1"/>
</dbReference>
<accession>A0A5J4NJ70</accession>
<dbReference type="GO" id="GO:0007266">
    <property type="term" value="P:Rho protein signal transduction"/>
    <property type="evidence" value="ECO:0007669"/>
    <property type="project" value="TreeGrafter"/>
</dbReference>
<name>A0A5J4NJ70_9TREM</name>
<dbReference type="EMBL" id="QNGE01002451">
    <property type="protein sequence ID" value="KAA3675562.1"/>
    <property type="molecule type" value="Genomic_DNA"/>
</dbReference>
<dbReference type="GO" id="GO:0035023">
    <property type="term" value="P:regulation of Rho protein signal transduction"/>
    <property type="evidence" value="ECO:0007669"/>
    <property type="project" value="TreeGrafter"/>
</dbReference>
<evidence type="ECO:0000313" key="2">
    <source>
        <dbReference type="EMBL" id="KAA3675562.1"/>
    </source>
</evidence>
<gene>
    <name evidence="2" type="ORF">DEA37_0010912</name>
</gene>